<gene>
    <name evidence="1" type="ORF">DWX78_15025</name>
</gene>
<proteinExistence type="predicted"/>
<evidence type="ECO:0000313" key="2">
    <source>
        <dbReference type="Proteomes" id="UP000285981"/>
    </source>
</evidence>
<comment type="caution">
    <text evidence="1">The sequence shown here is derived from an EMBL/GenBank/DDBJ whole genome shotgun (WGS) entry which is preliminary data.</text>
</comment>
<dbReference type="AlphaFoldDB" id="A0A412KDF2"/>
<evidence type="ECO:0000313" key="1">
    <source>
        <dbReference type="EMBL" id="RGS66789.1"/>
    </source>
</evidence>
<sequence length="70" mass="8218">MVEIFAKEPSQDDRVTLRIFIYIGQKNSINNAMKLSIKKLKKWLKFSQRSLAKTIGLLCVFLYILDKKIQ</sequence>
<protein>
    <submittedName>
        <fullName evidence="1">Uncharacterized protein</fullName>
    </submittedName>
</protein>
<reference evidence="1 2" key="1">
    <citation type="submission" date="2018-08" db="EMBL/GenBank/DDBJ databases">
        <title>A genome reference for cultivated species of the human gut microbiota.</title>
        <authorList>
            <person name="Zou Y."/>
            <person name="Xue W."/>
            <person name="Luo G."/>
        </authorList>
    </citation>
    <scope>NUCLEOTIDE SEQUENCE [LARGE SCALE GENOMIC DNA]</scope>
    <source>
        <strain evidence="1 2">AF21-25</strain>
    </source>
</reference>
<organism evidence="1 2">
    <name type="scientific">Dorea formicigenerans</name>
    <dbReference type="NCBI Taxonomy" id="39486"/>
    <lineage>
        <taxon>Bacteria</taxon>
        <taxon>Bacillati</taxon>
        <taxon>Bacillota</taxon>
        <taxon>Clostridia</taxon>
        <taxon>Lachnospirales</taxon>
        <taxon>Lachnospiraceae</taxon>
        <taxon>Dorea</taxon>
    </lineage>
</organism>
<name>A0A412KDF2_9FIRM</name>
<dbReference type="EMBL" id="QRVU01000131">
    <property type="protein sequence ID" value="RGS66789.1"/>
    <property type="molecule type" value="Genomic_DNA"/>
</dbReference>
<dbReference type="Proteomes" id="UP000285981">
    <property type="component" value="Unassembled WGS sequence"/>
</dbReference>
<accession>A0A412KDF2</accession>